<dbReference type="Gene3D" id="2.130.10.10">
    <property type="entry name" value="YVTN repeat-like/Quinoprotein amine dehydrogenase"/>
    <property type="match status" value="2"/>
</dbReference>
<organism evidence="1 2">
    <name type="scientific">Sungouiella intermedia</name>
    <dbReference type="NCBI Taxonomy" id="45354"/>
    <lineage>
        <taxon>Eukaryota</taxon>
        <taxon>Fungi</taxon>
        <taxon>Dikarya</taxon>
        <taxon>Ascomycota</taxon>
        <taxon>Saccharomycotina</taxon>
        <taxon>Pichiomycetes</taxon>
        <taxon>Metschnikowiaceae</taxon>
        <taxon>Sungouiella</taxon>
    </lineage>
</organism>
<dbReference type="Proteomes" id="UP000182334">
    <property type="component" value="Chromosome IV"/>
</dbReference>
<sequence length="311" mass="33257">MTSEMVTALVAISPRFVATGDADSCLHIRQFDIDAAKLGGFGRSHTLEIQGLDKPKFPLYKPTSSVSLGKCSHSPVSSLCAAGNNILATSGSSASLWDVVSRSRVRHFATTDVANCADFVTPNLVAVAGNACELSLFDVRSHHSSPILSKKVALDNLYGLVVDGSVVYCGGADGDIHKVDLRNQKKETWQLWRKDAILDLKMAYGSTSGVVASTESGRVCCVDSYEPDYKFSFDTGESFSHRIKCDVVSTSKGVDVACGGENGVVYVFQYDGKHELRTDITIGEGLVASVCWSGDDLFASTGSDVVFVDLE</sequence>
<dbReference type="InterPro" id="IPR015943">
    <property type="entry name" value="WD40/YVTN_repeat-like_dom_sf"/>
</dbReference>
<protein>
    <submittedName>
        <fullName evidence="1">CIC11C00000003043</fullName>
    </submittedName>
</protein>
<evidence type="ECO:0000313" key="2">
    <source>
        <dbReference type="Proteomes" id="UP000182334"/>
    </source>
</evidence>
<reference evidence="1 2" key="1">
    <citation type="submission" date="2016-10" db="EMBL/GenBank/DDBJ databases">
        <authorList>
            <person name="de Groot N.N."/>
        </authorList>
    </citation>
    <scope>NUCLEOTIDE SEQUENCE [LARGE SCALE GENOMIC DNA]</scope>
    <source>
        <strain evidence="1 2">CBS 141442</strain>
    </source>
</reference>
<dbReference type="InterPro" id="IPR036322">
    <property type="entry name" value="WD40_repeat_dom_sf"/>
</dbReference>
<accession>A0A1L0BRH2</accession>
<proteinExistence type="predicted"/>
<name>A0A1L0BRH2_9ASCO</name>
<dbReference type="PANTHER" id="PTHR19855:SF11">
    <property type="entry name" value="RIBOSOME BIOGENESIS PROTEIN WDR12"/>
    <property type="match status" value="1"/>
</dbReference>
<evidence type="ECO:0000313" key="1">
    <source>
        <dbReference type="EMBL" id="SGZ53953.1"/>
    </source>
</evidence>
<dbReference type="SUPFAM" id="SSF50978">
    <property type="entry name" value="WD40 repeat-like"/>
    <property type="match status" value="1"/>
</dbReference>
<keyword evidence="2" id="KW-1185">Reference proteome</keyword>
<dbReference type="AlphaFoldDB" id="A0A1L0BRH2"/>
<dbReference type="EMBL" id="LT635759">
    <property type="protein sequence ID" value="SGZ53953.1"/>
    <property type="molecule type" value="Genomic_DNA"/>
</dbReference>
<gene>
    <name evidence="1" type="ORF">SAMEA4029010_CIC11G00000003043</name>
</gene>
<dbReference type="PANTHER" id="PTHR19855">
    <property type="entry name" value="WD40 REPEAT PROTEIN 12, 37"/>
    <property type="match status" value="1"/>
</dbReference>